<comment type="subcellular location">
    <subcellularLocation>
        <location evidence="1">Membrane</location>
    </subcellularLocation>
</comment>
<gene>
    <name evidence="5" type="ORF">NPX13_g4731</name>
</gene>
<dbReference type="InterPro" id="IPR001129">
    <property type="entry name" value="Membr-assoc_MAPEG"/>
</dbReference>
<dbReference type="Proteomes" id="UP001148614">
    <property type="component" value="Unassembled WGS sequence"/>
</dbReference>
<accession>A0A9W8NFH7</accession>
<comment type="caution">
    <text evidence="5">The sequence shown here is derived from an EMBL/GenBank/DDBJ whole genome shotgun (WGS) entry which is preliminary data.</text>
</comment>
<keyword evidence="3" id="KW-1133">Transmembrane helix</keyword>
<dbReference type="EMBL" id="JANPWZ010000689">
    <property type="protein sequence ID" value="KAJ3573355.1"/>
    <property type="molecule type" value="Genomic_DNA"/>
</dbReference>
<dbReference type="AlphaFoldDB" id="A0A9W8NFH7"/>
<evidence type="ECO:0000313" key="6">
    <source>
        <dbReference type="Proteomes" id="UP001148614"/>
    </source>
</evidence>
<sequence>MSPLPPENLVVKEKCKHKFRRVKETQLLPKPLTNLNFCADPKEAPMSFLVAGLGLRTAGAGLPASNWAPALLSWQFFFAYGLMSSRTLKQWYGIDHNGSPREDLAKYGDAARNESAHANSVENYTLFAVAMAFATFSGVDPHLINRAGLLYATARIAYGAVYIFIDHDLWSQIRGITWWTGNLSCLWLLYRAGGKLNGL</sequence>
<protein>
    <submittedName>
        <fullName evidence="5">Uncharacterized protein</fullName>
    </submittedName>
</protein>
<evidence type="ECO:0000313" key="5">
    <source>
        <dbReference type="EMBL" id="KAJ3573355.1"/>
    </source>
</evidence>
<evidence type="ECO:0000256" key="1">
    <source>
        <dbReference type="ARBA" id="ARBA00004370"/>
    </source>
</evidence>
<keyword evidence="4" id="KW-0472">Membrane</keyword>
<proteinExistence type="predicted"/>
<dbReference type="PANTHER" id="PTHR35371">
    <property type="entry name" value="INNER MEMBRANE PROTEIN"/>
    <property type="match status" value="1"/>
</dbReference>
<dbReference type="Pfam" id="PF01124">
    <property type="entry name" value="MAPEG"/>
    <property type="match status" value="1"/>
</dbReference>
<dbReference type="GO" id="GO:0016020">
    <property type="term" value="C:membrane"/>
    <property type="evidence" value="ECO:0007669"/>
    <property type="project" value="UniProtKB-SubCell"/>
</dbReference>
<dbReference type="InterPro" id="IPR023352">
    <property type="entry name" value="MAPEG-like_dom_sf"/>
</dbReference>
<name>A0A9W8NFH7_9PEZI</name>
<evidence type="ECO:0000256" key="2">
    <source>
        <dbReference type="ARBA" id="ARBA00022692"/>
    </source>
</evidence>
<evidence type="ECO:0000256" key="4">
    <source>
        <dbReference type="ARBA" id="ARBA00023136"/>
    </source>
</evidence>
<keyword evidence="2" id="KW-0812">Transmembrane</keyword>
<dbReference type="PANTHER" id="PTHR35371:SF2">
    <property type="entry name" value="MAPEG FAMILY PROTEIN"/>
    <property type="match status" value="1"/>
</dbReference>
<evidence type="ECO:0000256" key="3">
    <source>
        <dbReference type="ARBA" id="ARBA00022989"/>
    </source>
</evidence>
<dbReference type="Gene3D" id="1.20.120.550">
    <property type="entry name" value="Membrane associated eicosanoid/glutathione metabolism-like domain"/>
    <property type="match status" value="1"/>
</dbReference>
<keyword evidence="6" id="KW-1185">Reference proteome</keyword>
<dbReference type="VEuPathDB" id="FungiDB:F4678DRAFT_443109"/>
<reference evidence="5" key="1">
    <citation type="submission" date="2022-07" db="EMBL/GenBank/DDBJ databases">
        <title>Genome Sequence of Xylaria arbuscula.</title>
        <authorList>
            <person name="Buettner E."/>
        </authorList>
    </citation>
    <scope>NUCLEOTIDE SEQUENCE</scope>
    <source>
        <strain evidence="5">VT107</strain>
    </source>
</reference>
<organism evidence="5 6">
    <name type="scientific">Xylaria arbuscula</name>
    <dbReference type="NCBI Taxonomy" id="114810"/>
    <lineage>
        <taxon>Eukaryota</taxon>
        <taxon>Fungi</taxon>
        <taxon>Dikarya</taxon>
        <taxon>Ascomycota</taxon>
        <taxon>Pezizomycotina</taxon>
        <taxon>Sordariomycetes</taxon>
        <taxon>Xylariomycetidae</taxon>
        <taxon>Xylariales</taxon>
        <taxon>Xylariaceae</taxon>
        <taxon>Xylaria</taxon>
    </lineage>
</organism>
<dbReference type="SUPFAM" id="SSF161084">
    <property type="entry name" value="MAPEG domain-like"/>
    <property type="match status" value="1"/>
</dbReference>